<evidence type="ECO:0000313" key="3">
    <source>
        <dbReference type="Proteomes" id="UP001586593"/>
    </source>
</evidence>
<feature type="region of interest" description="Disordered" evidence="1">
    <location>
        <begin position="372"/>
        <end position="394"/>
    </location>
</feature>
<name>A0ABR3Y414_9PEZI</name>
<sequence length="394" mass="44979">MVLVDEPLFTPPERDAVDMKLLWFYTTKTFRSFQSDHDDPTADEVLRVKVVQHAFEAPFLMNTLLGLAGLHLRALNQDVPTSRILEYRATSFYGYRKAIEEARTSTYPALLACSLLLCGLSSEHFRDDDAKPLYILDWINIWKGIGLIVRLIKPKALIESGMQTLFYRPPVDLEASASHIPNNLLFMVTSIAEDDDDFEHTAVYYETLKYLGSLYKELKNGLSNTLALRIITFFTFLPQQFIQLAQARRPRALVIIAYYLVFAKMCHDLWWMDGISDREIAHICNLLGDKWSDLLRIPRAAVSLIGLHSLASLLLDDHAWMPMLDEGDRDTEKPHLVDNEGNGLLIVGDLVYRMPQSVRKQKTHGFIEIAEDFREEQDKTTTTSSSSNKDYSPG</sequence>
<reference evidence="2 3" key="1">
    <citation type="journal article" date="2024" name="Commun. Biol.">
        <title>Comparative genomic analysis of thermophilic fungi reveals convergent evolutionary adaptations and gene losses.</title>
        <authorList>
            <person name="Steindorff A.S."/>
            <person name="Aguilar-Pontes M.V."/>
            <person name="Robinson A.J."/>
            <person name="Andreopoulos B."/>
            <person name="LaButti K."/>
            <person name="Kuo A."/>
            <person name="Mondo S."/>
            <person name="Riley R."/>
            <person name="Otillar R."/>
            <person name="Haridas S."/>
            <person name="Lipzen A."/>
            <person name="Grimwood J."/>
            <person name="Schmutz J."/>
            <person name="Clum A."/>
            <person name="Reid I.D."/>
            <person name="Moisan M.C."/>
            <person name="Butler G."/>
            <person name="Nguyen T.T.M."/>
            <person name="Dewar K."/>
            <person name="Conant G."/>
            <person name="Drula E."/>
            <person name="Henrissat B."/>
            <person name="Hansel C."/>
            <person name="Singer S."/>
            <person name="Hutchinson M.I."/>
            <person name="de Vries R.P."/>
            <person name="Natvig D.O."/>
            <person name="Powell A.J."/>
            <person name="Tsang A."/>
            <person name="Grigoriev I.V."/>
        </authorList>
    </citation>
    <scope>NUCLEOTIDE SEQUENCE [LARGE SCALE GENOMIC DNA]</scope>
    <source>
        <strain evidence="2 3">ATCC 24622</strain>
    </source>
</reference>
<organism evidence="2 3">
    <name type="scientific">Phialemonium thermophilum</name>
    <dbReference type="NCBI Taxonomy" id="223376"/>
    <lineage>
        <taxon>Eukaryota</taxon>
        <taxon>Fungi</taxon>
        <taxon>Dikarya</taxon>
        <taxon>Ascomycota</taxon>
        <taxon>Pezizomycotina</taxon>
        <taxon>Sordariomycetes</taxon>
        <taxon>Sordariomycetidae</taxon>
        <taxon>Cephalothecales</taxon>
        <taxon>Cephalothecaceae</taxon>
        <taxon>Phialemonium</taxon>
    </lineage>
</organism>
<dbReference type="Proteomes" id="UP001586593">
    <property type="component" value="Unassembled WGS sequence"/>
</dbReference>
<dbReference type="EMBL" id="JAZHXJ010000010">
    <property type="protein sequence ID" value="KAL1883045.1"/>
    <property type="molecule type" value="Genomic_DNA"/>
</dbReference>
<evidence type="ECO:0000256" key="1">
    <source>
        <dbReference type="SAM" id="MobiDB-lite"/>
    </source>
</evidence>
<dbReference type="PANTHER" id="PTHR47784">
    <property type="entry name" value="STEROL UPTAKE CONTROL PROTEIN 2"/>
    <property type="match status" value="1"/>
</dbReference>
<keyword evidence="3" id="KW-1185">Reference proteome</keyword>
<proteinExistence type="predicted"/>
<dbReference type="InterPro" id="IPR053157">
    <property type="entry name" value="Sterol_Uptake_Regulator"/>
</dbReference>
<comment type="caution">
    <text evidence="2">The sequence shown here is derived from an EMBL/GenBank/DDBJ whole genome shotgun (WGS) entry which is preliminary data.</text>
</comment>
<gene>
    <name evidence="2" type="ORF">VTK73DRAFT_120</name>
</gene>
<protein>
    <submittedName>
        <fullName evidence="2">Uncharacterized protein</fullName>
    </submittedName>
</protein>
<evidence type="ECO:0000313" key="2">
    <source>
        <dbReference type="EMBL" id="KAL1883045.1"/>
    </source>
</evidence>
<accession>A0ABR3Y414</accession>
<dbReference type="PANTHER" id="PTHR47784:SF5">
    <property type="entry name" value="STEROL UPTAKE CONTROL PROTEIN 2"/>
    <property type="match status" value="1"/>
</dbReference>